<dbReference type="Pfam" id="PF00530">
    <property type="entry name" value="SRCR"/>
    <property type="match status" value="2"/>
</dbReference>
<protein>
    <recommendedName>
        <fullName evidence="9">SRCR domain-containing protein</fullName>
    </recommendedName>
</protein>
<evidence type="ECO:0000256" key="7">
    <source>
        <dbReference type="PROSITE-ProRule" id="PRU00196"/>
    </source>
</evidence>
<dbReference type="PRINTS" id="PR00258">
    <property type="entry name" value="SPERACTRCPTR"/>
</dbReference>
<dbReference type="GO" id="GO:0004252">
    <property type="term" value="F:serine-type endopeptidase activity"/>
    <property type="evidence" value="ECO:0007669"/>
    <property type="project" value="TreeGrafter"/>
</dbReference>
<feature type="chain" id="PRO_5025332458" description="SRCR domain-containing protein" evidence="8">
    <location>
        <begin position="17"/>
        <end position="317"/>
    </location>
</feature>
<reference evidence="10" key="2">
    <citation type="submission" date="2025-08" db="UniProtKB">
        <authorList>
            <consortium name="Ensembl"/>
        </authorList>
    </citation>
    <scope>IDENTIFICATION</scope>
</reference>
<reference evidence="10" key="1">
    <citation type="submission" date="2019-06" db="EMBL/GenBank/DDBJ databases">
        <authorList>
            <consortium name="Wellcome Sanger Institute Data Sharing"/>
        </authorList>
    </citation>
    <scope>NUCLEOTIDE SEQUENCE [LARGE SCALE GENOMIC DNA]</scope>
</reference>
<dbReference type="Gene3D" id="3.10.250.10">
    <property type="entry name" value="SRCR-like domain"/>
    <property type="match status" value="2"/>
</dbReference>
<dbReference type="AlphaFoldDB" id="A0A673CSE3"/>
<feature type="domain" description="SRCR" evidence="9">
    <location>
        <begin position="43"/>
        <end position="86"/>
    </location>
</feature>
<dbReference type="InterPro" id="IPR036772">
    <property type="entry name" value="SRCR-like_dom_sf"/>
</dbReference>
<evidence type="ECO:0000256" key="5">
    <source>
        <dbReference type="ARBA" id="ARBA00023157"/>
    </source>
</evidence>
<feature type="domain" description="SRCR" evidence="9">
    <location>
        <begin position="191"/>
        <end position="307"/>
    </location>
</feature>
<organism evidence="10 11">
    <name type="scientific">Sphaeramia orbicularis</name>
    <name type="common">orbiculate cardinalfish</name>
    <dbReference type="NCBI Taxonomy" id="375764"/>
    <lineage>
        <taxon>Eukaryota</taxon>
        <taxon>Metazoa</taxon>
        <taxon>Chordata</taxon>
        <taxon>Craniata</taxon>
        <taxon>Vertebrata</taxon>
        <taxon>Euteleostomi</taxon>
        <taxon>Actinopterygii</taxon>
        <taxon>Neopterygii</taxon>
        <taxon>Teleostei</taxon>
        <taxon>Neoteleostei</taxon>
        <taxon>Acanthomorphata</taxon>
        <taxon>Gobiaria</taxon>
        <taxon>Kurtiformes</taxon>
        <taxon>Apogonoidei</taxon>
        <taxon>Apogonidae</taxon>
        <taxon>Apogoninae</taxon>
        <taxon>Sphaeramia</taxon>
    </lineage>
</organism>
<dbReference type="PANTHER" id="PTHR48071:SF15">
    <property type="entry name" value="SRCR DOMAIN-CONTAINING PROTEIN"/>
    <property type="match status" value="1"/>
</dbReference>
<evidence type="ECO:0000256" key="6">
    <source>
        <dbReference type="ARBA" id="ARBA00023180"/>
    </source>
</evidence>
<feature type="signal peptide" evidence="8">
    <location>
        <begin position="1"/>
        <end position="16"/>
    </location>
</feature>
<feature type="disulfide bond" evidence="7">
    <location>
        <begin position="157"/>
        <end position="167"/>
    </location>
</feature>
<accession>A0A673CSE3</accession>
<evidence type="ECO:0000256" key="2">
    <source>
        <dbReference type="ARBA" id="ARBA00022525"/>
    </source>
</evidence>
<dbReference type="GO" id="GO:0005886">
    <property type="term" value="C:plasma membrane"/>
    <property type="evidence" value="ECO:0007669"/>
    <property type="project" value="TreeGrafter"/>
</dbReference>
<keyword evidence="5 7" id="KW-1015">Disulfide bond</keyword>
<keyword evidence="2" id="KW-0964">Secreted</keyword>
<name>A0A673CSE3_9TELE</name>
<dbReference type="GO" id="GO:0005615">
    <property type="term" value="C:extracellular space"/>
    <property type="evidence" value="ECO:0007669"/>
    <property type="project" value="TreeGrafter"/>
</dbReference>
<keyword evidence="4" id="KW-0677">Repeat</keyword>
<evidence type="ECO:0000256" key="8">
    <source>
        <dbReference type="SAM" id="SignalP"/>
    </source>
</evidence>
<dbReference type="PANTHER" id="PTHR48071">
    <property type="entry name" value="SRCR DOMAIN-CONTAINING PROTEIN"/>
    <property type="match status" value="1"/>
</dbReference>
<dbReference type="FunFam" id="3.10.250.10:FF:000013">
    <property type="entry name" value="CD163 molecule like 1"/>
    <property type="match status" value="1"/>
</dbReference>
<keyword evidence="6" id="KW-0325">Glycoprotein</keyword>
<dbReference type="GO" id="GO:0031638">
    <property type="term" value="P:zymogen activation"/>
    <property type="evidence" value="ECO:0007669"/>
    <property type="project" value="TreeGrafter"/>
</dbReference>
<evidence type="ECO:0000313" key="11">
    <source>
        <dbReference type="Proteomes" id="UP000472271"/>
    </source>
</evidence>
<evidence type="ECO:0000256" key="1">
    <source>
        <dbReference type="ARBA" id="ARBA00004613"/>
    </source>
</evidence>
<dbReference type="InParanoid" id="A0A673CSE3"/>
<feature type="domain" description="SRCR" evidence="9">
    <location>
        <begin position="89"/>
        <end position="188"/>
    </location>
</feature>
<dbReference type="InterPro" id="IPR001190">
    <property type="entry name" value="SRCR"/>
</dbReference>
<evidence type="ECO:0000256" key="3">
    <source>
        <dbReference type="ARBA" id="ARBA00022729"/>
    </source>
</evidence>
<keyword evidence="3 8" id="KW-0732">Signal</keyword>
<dbReference type="SUPFAM" id="SSF56487">
    <property type="entry name" value="SRCR-like"/>
    <property type="match status" value="2"/>
</dbReference>
<dbReference type="Proteomes" id="UP000472271">
    <property type="component" value="Chromosome 18"/>
</dbReference>
<sequence>MLHVFLLVPLLPVTCSDLKKNKNKHPGAISPQHTEAHPQFQQYLLINQDLNHHRSSRCEGTLEVKQHEEWHEVVGIVWTLKAAAVLYSVRLVQGSSLCSGRLEVRSNQSWSSVCEDDLDHNDTEVICRELGCGAPSPLQGALYGEGEAPVWTSEFQCDGNESALLDCRRSNSTGKTCSTGKAAELTCRRGVRLVGGASRCAGNLEVKLQDEIWRPVDGFYWNLRSANRTCADLDCGSAVSIRIRDEGSDRDVWRIRPECDESSLKNCFRSQTMKSSSSLELNCSGRISNNVSTDQHRKTKLTDIQCGDTWMQLRINE</sequence>
<dbReference type="PROSITE" id="PS50287">
    <property type="entry name" value="SRCR_2"/>
    <property type="match status" value="3"/>
</dbReference>
<reference evidence="10" key="3">
    <citation type="submission" date="2025-09" db="UniProtKB">
        <authorList>
            <consortium name="Ensembl"/>
        </authorList>
    </citation>
    <scope>IDENTIFICATION</scope>
</reference>
<keyword evidence="11" id="KW-1185">Reference proteome</keyword>
<dbReference type="SMART" id="SM00202">
    <property type="entry name" value="SR"/>
    <property type="match status" value="2"/>
</dbReference>
<evidence type="ECO:0000259" key="9">
    <source>
        <dbReference type="PROSITE" id="PS50287"/>
    </source>
</evidence>
<proteinExistence type="predicted"/>
<evidence type="ECO:0000313" key="10">
    <source>
        <dbReference type="Ensembl" id="ENSSORP00005058576.1"/>
    </source>
</evidence>
<evidence type="ECO:0000256" key="4">
    <source>
        <dbReference type="ARBA" id="ARBA00022737"/>
    </source>
</evidence>
<comment type="caution">
    <text evidence="7">Lacks conserved residue(s) required for the propagation of feature annotation.</text>
</comment>
<comment type="subcellular location">
    <subcellularLocation>
        <location evidence="1">Secreted</location>
    </subcellularLocation>
</comment>
<dbReference type="Ensembl" id="ENSSORT00005059902.1">
    <property type="protein sequence ID" value="ENSSORP00005058576.1"/>
    <property type="gene ID" value="ENSSORG00005025845.1"/>
</dbReference>